<accession>A0A1H4ZUV9</accession>
<sequence>MGQNQAEGALDNPHHILRVLLEDIAEIISEDMLNHLSPVDLEQFCLQTALRDDSGSSMLIRLIGAFIEAYANEQTSDQATLLLREMEKLARTR</sequence>
<organism evidence="1 2">
    <name type="scientific">Pseudomonas saponiphila</name>
    <dbReference type="NCBI Taxonomy" id="556534"/>
    <lineage>
        <taxon>Bacteria</taxon>
        <taxon>Pseudomonadati</taxon>
        <taxon>Pseudomonadota</taxon>
        <taxon>Gammaproteobacteria</taxon>
        <taxon>Pseudomonadales</taxon>
        <taxon>Pseudomonadaceae</taxon>
        <taxon>Pseudomonas</taxon>
    </lineage>
</organism>
<reference evidence="2" key="1">
    <citation type="submission" date="2016-10" db="EMBL/GenBank/DDBJ databases">
        <authorList>
            <person name="Varghese N."/>
            <person name="Submissions S."/>
        </authorList>
    </citation>
    <scope>NUCLEOTIDE SEQUENCE [LARGE SCALE GENOMIC DNA]</scope>
    <source>
        <strain evidence="2">DSM 9751</strain>
    </source>
</reference>
<evidence type="ECO:0000313" key="2">
    <source>
        <dbReference type="Proteomes" id="UP000198982"/>
    </source>
</evidence>
<dbReference type="AlphaFoldDB" id="A0A1H4ZUV9"/>
<proteinExistence type="predicted"/>
<protein>
    <submittedName>
        <fullName evidence="1">Uncharacterized protein</fullName>
    </submittedName>
</protein>
<dbReference type="EMBL" id="FNTJ01000003">
    <property type="protein sequence ID" value="SED34006.1"/>
    <property type="molecule type" value="Genomic_DNA"/>
</dbReference>
<keyword evidence="2" id="KW-1185">Reference proteome</keyword>
<gene>
    <name evidence="1" type="ORF">SAMN05216178_6850</name>
</gene>
<dbReference type="Proteomes" id="UP000198982">
    <property type="component" value="Unassembled WGS sequence"/>
</dbReference>
<name>A0A1H4ZUV9_9PSED</name>
<evidence type="ECO:0000313" key="1">
    <source>
        <dbReference type="EMBL" id="SED34006.1"/>
    </source>
</evidence>